<evidence type="ECO:0000313" key="3">
    <source>
        <dbReference type="Proteomes" id="UP001363010"/>
    </source>
</evidence>
<evidence type="ECO:0000256" key="1">
    <source>
        <dbReference type="SAM" id="Coils"/>
    </source>
</evidence>
<keyword evidence="1" id="KW-0175">Coiled coil</keyword>
<protein>
    <submittedName>
        <fullName evidence="2">Uncharacterized protein</fullName>
    </submittedName>
</protein>
<feature type="coiled-coil region" evidence="1">
    <location>
        <begin position="34"/>
        <end position="61"/>
    </location>
</feature>
<dbReference type="Proteomes" id="UP001363010">
    <property type="component" value="Unassembled WGS sequence"/>
</dbReference>
<accession>A0ABU8W2H2</accession>
<evidence type="ECO:0000313" key="2">
    <source>
        <dbReference type="EMBL" id="MEJ8823699.1"/>
    </source>
</evidence>
<reference evidence="2 3" key="1">
    <citation type="submission" date="2024-03" db="EMBL/GenBank/DDBJ databases">
        <title>Novel species of the genus Variovorax.</title>
        <authorList>
            <person name="Liu Q."/>
            <person name="Xin Y.-H."/>
        </authorList>
    </citation>
    <scope>NUCLEOTIDE SEQUENCE [LARGE SCALE GENOMIC DNA]</scope>
    <source>
        <strain evidence="2 3">KACC 18501</strain>
    </source>
</reference>
<organism evidence="2 3">
    <name type="scientific">Variovorax humicola</name>
    <dbReference type="NCBI Taxonomy" id="1769758"/>
    <lineage>
        <taxon>Bacteria</taxon>
        <taxon>Pseudomonadati</taxon>
        <taxon>Pseudomonadota</taxon>
        <taxon>Betaproteobacteria</taxon>
        <taxon>Burkholderiales</taxon>
        <taxon>Comamonadaceae</taxon>
        <taxon>Variovorax</taxon>
    </lineage>
</organism>
<comment type="caution">
    <text evidence="2">The sequence shown here is derived from an EMBL/GenBank/DDBJ whole genome shotgun (WGS) entry which is preliminary data.</text>
</comment>
<name>A0ABU8W2H2_9BURK</name>
<sequence length="87" mass="9670">MELNLRPVNVIRADLARAKDLLSALGLDTGGTVHSFARHRVMRLAEELRTAEEEAEHLAEAVALKWIYRYAGGKLLMIDEGSASKRP</sequence>
<gene>
    <name evidence="2" type="ORF">WKW80_16925</name>
</gene>
<keyword evidence="3" id="KW-1185">Reference proteome</keyword>
<proteinExistence type="predicted"/>
<dbReference type="EMBL" id="JBBKZV010000009">
    <property type="protein sequence ID" value="MEJ8823699.1"/>
    <property type="molecule type" value="Genomic_DNA"/>
</dbReference>
<dbReference type="RefSeq" id="WP_340364729.1">
    <property type="nucleotide sequence ID" value="NZ_JBBKZV010000009.1"/>
</dbReference>